<organism evidence="2 3">
    <name type="scientific">Chryseobacterium zhengzhouense</name>
    <dbReference type="NCBI Taxonomy" id="1636086"/>
    <lineage>
        <taxon>Bacteria</taxon>
        <taxon>Pseudomonadati</taxon>
        <taxon>Bacteroidota</taxon>
        <taxon>Flavobacteriia</taxon>
        <taxon>Flavobacteriales</taxon>
        <taxon>Weeksellaceae</taxon>
        <taxon>Chryseobacterium group</taxon>
        <taxon>Chryseobacterium</taxon>
    </lineage>
</organism>
<keyword evidence="1" id="KW-0732">Signal</keyword>
<evidence type="ECO:0000313" key="2">
    <source>
        <dbReference type="EMBL" id="MFC7345726.1"/>
    </source>
</evidence>
<keyword evidence="3" id="KW-1185">Reference proteome</keyword>
<dbReference type="PROSITE" id="PS51257">
    <property type="entry name" value="PROKAR_LIPOPROTEIN"/>
    <property type="match status" value="1"/>
</dbReference>
<accession>A0ABW2LYI9</accession>
<feature type="signal peptide" evidence="1">
    <location>
        <begin position="1"/>
        <end position="21"/>
    </location>
</feature>
<evidence type="ECO:0000256" key="1">
    <source>
        <dbReference type="SAM" id="SignalP"/>
    </source>
</evidence>
<proteinExistence type="predicted"/>
<dbReference type="Proteomes" id="UP001596550">
    <property type="component" value="Unassembled WGS sequence"/>
</dbReference>
<dbReference type="RefSeq" id="WP_378173531.1">
    <property type="nucleotide sequence ID" value="NZ_JBHTCR010000001.1"/>
</dbReference>
<name>A0ABW2LYI9_9FLAO</name>
<protein>
    <recommendedName>
        <fullName evidence="4">DUF3828 domain-containing protein</fullName>
    </recommendedName>
</protein>
<feature type="chain" id="PRO_5047029688" description="DUF3828 domain-containing protein" evidence="1">
    <location>
        <begin position="22"/>
        <end position="203"/>
    </location>
</feature>
<dbReference type="EMBL" id="JBHTCR010000001">
    <property type="protein sequence ID" value="MFC7345726.1"/>
    <property type="molecule type" value="Genomic_DNA"/>
</dbReference>
<evidence type="ECO:0000313" key="3">
    <source>
        <dbReference type="Proteomes" id="UP001596550"/>
    </source>
</evidence>
<sequence length="203" mass="23989">MKKLITTTLLLCLLFATQSCEKNTVEKTTRQSENKRETSVIKNNSDIQTVKNFLNWYIANQNMLYKFQSIKGGILSENGDAENYYVDFKQVDKEVKFLSDSKLFTQNFLSQYRQKYVEGDEHFKQDPENDGPPFGFDYDYFFMTQDDYESDLKNIDKVEFSSISENDFSRFVKFHLDICGMTYQYTLKKEDGHWKIDKIQSIS</sequence>
<evidence type="ECO:0008006" key="4">
    <source>
        <dbReference type="Google" id="ProtNLM"/>
    </source>
</evidence>
<dbReference type="Gene3D" id="3.10.450.50">
    <property type="match status" value="1"/>
</dbReference>
<gene>
    <name evidence="2" type="ORF">ACFQO9_03205</name>
</gene>
<reference evidence="3" key="1">
    <citation type="journal article" date="2019" name="Int. J. Syst. Evol. Microbiol.">
        <title>The Global Catalogue of Microorganisms (GCM) 10K type strain sequencing project: providing services to taxonomists for standard genome sequencing and annotation.</title>
        <authorList>
            <consortium name="The Broad Institute Genomics Platform"/>
            <consortium name="The Broad Institute Genome Sequencing Center for Infectious Disease"/>
            <person name="Wu L."/>
            <person name="Ma J."/>
        </authorList>
    </citation>
    <scope>NUCLEOTIDE SEQUENCE [LARGE SCALE GENOMIC DNA]</scope>
    <source>
        <strain evidence="3">CCUG 54781</strain>
    </source>
</reference>
<comment type="caution">
    <text evidence="2">The sequence shown here is derived from an EMBL/GenBank/DDBJ whole genome shotgun (WGS) entry which is preliminary data.</text>
</comment>